<dbReference type="PANTHER" id="PTHR36504">
    <property type="entry name" value="LIPOPOLYSACCHARIDE EXPORT SYSTEM PROTEIN LPTA"/>
    <property type="match status" value="1"/>
</dbReference>
<gene>
    <name evidence="4" type="primary">lptA</name>
    <name evidence="7" type="ORF">SAMN02982919_02974</name>
</gene>
<dbReference type="AlphaFoldDB" id="A0A1H9RUL3"/>
<dbReference type="InterPro" id="IPR014340">
    <property type="entry name" value="LptA"/>
</dbReference>
<comment type="subcellular location">
    <subcellularLocation>
        <location evidence="4">Periplasm</location>
    </subcellularLocation>
</comment>
<feature type="signal peptide" evidence="4">
    <location>
        <begin position="1"/>
        <end position="23"/>
    </location>
</feature>
<dbReference type="HAMAP" id="MF_01914">
    <property type="entry name" value="LPS_assembly_LptA"/>
    <property type="match status" value="1"/>
</dbReference>
<evidence type="ECO:0000256" key="2">
    <source>
        <dbReference type="ARBA" id="ARBA00022729"/>
    </source>
</evidence>
<keyword evidence="8" id="KW-1185">Reference proteome</keyword>
<protein>
    <recommendedName>
        <fullName evidence="4">Lipopolysaccharide export system protein LptA</fullName>
    </recommendedName>
</protein>
<evidence type="ECO:0000313" key="8">
    <source>
        <dbReference type="Proteomes" id="UP000199766"/>
    </source>
</evidence>
<reference evidence="7 8" key="1">
    <citation type="submission" date="2016-10" db="EMBL/GenBank/DDBJ databases">
        <authorList>
            <person name="de Groot N.N."/>
        </authorList>
    </citation>
    <scope>NUCLEOTIDE SEQUENCE [LARGE SCALE GENOMIC DNA]</scope>
    <source>
        <strain evidence="7 8">ATCC 35958</strain>
    </source>
</reference>
<dbReference type="RefSeq" id="WP_177172924.1">
    <property type="nucleotide sequence ID" value="NZ_FOGD01000014.1"/>
</dbReference>
<dbReference type="PANTHER" id="PTHR36504:SF1">
    <property type="entry name" value="LIPOPOLYSACCHARIDE EXPORT SYSTEM PROTEIN LPTA"/>
    <property type="match status" value="1"/>
</dbReference>
<evidence type="ECO:0000256" key="1">
    <source>
        <dbReference type="ARBA" id="ARBA00022448"/>
    </source>
</evidence>
<dbReference type="NCBIfam" id="TIGR03002">
    <property type="entry name" value="outer_YhbN_LptA"/>
    <property type="match status" value="1"/>
</dbReference>
<evidence type="ECO:0000259" key="6">
    <source>
        <dbReference type="Pfam" id="PF03968"/>
    </source>
</evidence>
<organism evidence="7 8">
    <name type="scientific">Giesbergeria anulus</name>
    <dbReference type="NCBI Taxonomy" id="180197"/>
    <lineage>
        <taxon>Bacteria</taxon>
        <taxon>Pseudomonadati</taxon>
        <taxon>Pseudomonadota</taxon>
        <taxon>Betaproteobacteria</taxon>
        <taxon>Burkholderiales</taxon>
        <taxon>Comamonadaceae</taxon>
        <taxon>Giesbergeria</taxon>
    </lineage>
</organism>
<keyword evidence="1 4" id="KW-0813">Transport</keyword>
<name>A0A1H9RUL3_9BURK</name>
<dbReference type="GO" id="GO:0009279">
    <property type="term" value="C:cell outer membrane"/>
    <property type="evidence" value="ECO:0007669"/>
    <property type="project" value="TreeGrafter"/>
</dbReference>
<dbReference type="Pfam" id="PF03968">
    <property type="entry name" value="LptD_N"/>
    <property type="match status" value="1"/>
</dbReference>
<evidence type="ECO:0000256" key="5">
    <source>
        <dbReference type="SAM" id="MobiDB-lite"/>
    </source>
</evidence>
<keyword evidence="2 4" id="KW-0732">Signal</keyword>
<dbReference type="GO" id="GO:0030288">
    <property type="term" value="C:outer membrane-bounded periplasmic space"/>
    <property type="evidence" value="ECO:0007669"/>
    <property type="project" value="TreeGrafter"/>
</dbReference>
<keyword evidence="3 4" id="KW-0574">Periplasm</keyword>
<accession>A0A1H9RUL3</accession>
<dbReference type="Proteomes" id="UP000199766">
    <property type="component" value="Unassembled WGS sequence"/>
</dbReference>
<dbReference type="InterPro" id="IPR052037">
    <property type="entry name" value="LPS_export_LptA"/>
</dbReference>
<feature type="domain" description="Organic solvent tolerance-like N-terminal" evidence="6">
    <location>
        <begin position="33"/>
        <end position="153"/>
    </location>
</feature>
<evidence type="ECO:0000256" key="4">
    <source>
        <dbReference type="HAMAP-Rule" id="MF_01914"/>
    </source>
</evidence>
<dbReference type="STRING" id="180197.SAMN02982919_02974"/>
<dbReference type="GO" id="GO:0001530">
    <property type="term" value="F:lipopolysaccharide binding"/>
    <property type="evidence" value="ECO:0007669"/>
    <property type="project" value="InterPro"/>
</dbReference>
<evidence type="ECO:0000256" key="3">
    <source>
        <dbReference type="ARBA" id="ARBA00022764"/>
    </source>
</evidence>
<evidence type="ECO:0000313" key="7">
    <source>
        <dbReference type="EMBL" id="SER76406.1"/>
    </source>
</evidence>
<comment type="similarity">
    <text evidence="4">Belongs to the LptA family.</text>
</comment>
<dbReference type="InterPro" id="IPR005653">
    <property type="entry name" value="OstA-like_N"/>
</dbReference>
<dbReference type="Gene3D" id="2.60.450.10">
    <property type="entry name" value="Lipopolysaccharide (LPS) transport protein A like domain"/>
    <property type="match status" value="1"/>
</dbReference>
<dbReference type="GO" id="GO:0015920">
    <property type="term" value="P:lipopolysaccharide transport"/>
    <property type="evidence" value="ECO:0007669"/>
    <property type="project" value="UniProtKB-UniRule"/>
</dbReference>
<dbReference type="EMBL" id="FOGD01000014">
    <property type="protein sequence ID" value="SER76406.1"/>
    <property type="molecule type" value="Genomic_DNA"/>
</dbReference>
<dbReference type="GO" id="GO:0043165">
    <property type="term" value="P:Gram-negative-bacterium-type cell outer membrane assembly"/>
    <property type="evidence" value="ECO:0007669"/>
    <property type="project" value="UniProtKB-UniRule"/>
</dbReference>
<feature type="chain" id="PRO_5011804404" description="Lipopolysaccharide export system protein LptA" evidence="4">
    <location>
        <begin position="24"/>
        <end position="212"/>
    </location>
</feature>
<comment type="subunit">
    <text evidence="4">Component of the lipopolysaccharide transport and assembly complex.</text>
</comment>
<sequence length="212" mass="22561" precursor="true">MNCLSTLPLLASLAIAPFTLAYAEKADRHQPMNIEADALRHDELQQSSVFTGRVVLTKGSIVLRGDRLEVHQDADGYQSGTVTAAAGQRAFFRQKRDAAPGAPEEFVEGEGERIEYNGRTDTVRLLRRAELRRYQGAKLQDELTGAVIVYNNLTDVFSVDGQPRGVDGAAAPGGRVRAILAPKTTPAPASPAAAVPASSSLRSSPALGSPKP</sequence>
<proteinExistence type="inferred from homology"/>
<comment type="function">
    <text evidence="4">Involved in the assembly of lipopolysaccharide (LPS). Required for the translocation of LPS from the inner membrane to the outer membrane.</text>
</comment>
<feature type="region of interest" description="Disordered" evidence="5">
    <location>
        <begin position="182"/>
        <end position="212"/>
    </location>
</feature>
<dbReference type="GO" id="GO:0017089">
    <property type="term" value="F:glycolipid transfer activity"/>
    <property type="evidence" value="ECO:0007669"/>
    <property type="project" value="TreeGrafter"/>
</dbReference>